<name>D2V9N1_NAEGR</name>
<dbReference type="AlphaFoldDB" id="D2V9N1"/>
<dbReference type="GO" id="GO:0070988">
    <property type="term" value="P:demethylation"/>
    <property type="evidence" value="ECO:0007669"/>
    <property type="project" value="InterPro"/>
</dbReference>
<feature type="domain" description="Fe2OG dioxygenase" evidence="1">
    <location>
        <begin position="98"/>
        <end position="190"/>
    </location>
</feature>
<dbReference type="STRING" id="5762.D2V9N1"/>
<dbReference type="KEGG" id="ngr:NAEGRDRAFT_65497"/>
<dbReference type="eggNOG" id="KOG4176">
    <property type="taxonomic scope" value="Eukaryota"/>
</dbReference>
<dbReference type="OMA" id="FINEYKP"/>
<dbReference type="PROSITE" id="PS51471">
    <property type="entry name" value="FE2OG_OXY"/>
    <property type="match status" value="1"/>
</dbReference>
<gene>
    <name evidence="2" type="ORF">NAEGRDRAFT_65497</name>
</gene>
<evidence type="ECO:0000259" key="1">
    <source>
        <dbReference type="PROSITE" id="PS51471"/>
    </source>
</evidence>
<dbReference type="RefSeq" id="XP_002679357.1">
    <property type="nucleotide sequence ID" value="XM_002679311.1"/>
</dbReference>
<evidence type="ECO:0000313" key="2">
    <source>
        <dbReference type="EMBL" id="EFC46613.1"/>
    </source>
</evidence>
<dbReference type="PANTHER" id="PTHR12463">
    <property type="entry name" value="OXYGENASE-RELATED"/>
    <property type="match status" value="1"/>
</dbReference>
<dbReference type="EMBL" id="GG738858">
    <property type="protein sequence ID" value="EFC46613.1"/>
    <property type="molecule type" value="Genomic_DNA"/>
</dbReference>
<dbReference type="OrthoDB" id="271595at2759"/>
<dbReference type="InterPro" id="IPR005123">
    <property type="entry name" value="Oxoglu/Fe-dep_dioxygenase_dom"/>
</dbReference>
<dbReference type="VEuPathDB" id="AmoebaDB:NAEGRDRAFT_65497"/>
<proteinExistence type="predicted"/>
<organism evidence="3">
    <name type="scientific">Naegleria gruberi</name>
    <name type="common">Amoeba</name>
    <dbReference type="NCBI Taxonomy" id="5762"/>
    <lineage>
        <taxon>Eukaryota</taxon>
        <taxon>Discoba</taxon>
        <taxon>Heterolobosea</taxon>
        <taxon>Tetramitia</taxon>
        <taxon>Eutetramitia</taxon>
        <taxon>Vahlkampfiidae</taxon>
        <taxon>Naegleria</taxon>
    </lineage>
</organism>
<dbReference type="SUPFAM" id="SSF51197">
    <property type="entry name" value="Clavaminate synthase-like"/>
    <property type="match status" value="1"/>
</dbReference>
<dbReference type="InterPro" id="IPR032857">
    <property type="entry name" value="ALKBH4"/>
</dbReference>
<evidence type="ECO:0000313" key="3">
    <source>
        <dbReference type="Proteomes" id="UP000006671"/>
    </source>
</evidence>
<sequence>METQVPGLYLIEDFLSSTEATNLMNEINQQTWIKNRSQTRNIQIYGPKHDQSYTIIPNDITPLPEFLKELSKRILETTRNKLPQIDLKDYEPYLGIDKYTEIFINEYKPEDKLDQHFDHRSTYKEIIFGLSLECTSTLTFTKNNKKVKVKLPERSLYLMTGDSRNVYKHGIESGSLEGDRRVSLTFRTVNY</sequence>
<dbReference type="Pfam" id="PF13532">
    <property type="entry name" value="2OG-FeII_Oxy_2"/>
    <property type="match status" value="1"/>
</dbReference>
<dbReference type="GO" id="GO:0032451">
    <property type="term" value="F:demethylase activity"/>
    <property type="evidence" value="ECO:0007669"/>
    <property type="project" value="TreeGrafter"/>
</dbReference>
<dbReference type="InterPro" id="IPR037151">
    <property type="entry name" value="AlkB-like_sf"/>
</dbReference>
<protein>
    <submittedName>
        <fullName evidence="2">Predicted protein</fullName>
    </submittedName>
</protein>
<dbReference type="GeneID" id="8848709"/>
<dbReference type="Proteomes" id="UP000006671">
    <property type="component" value="Unassembled WGS sequence"/>
</dbReference>
<reference evidence="2 3" key="1">
    <citation type="journal article" date="2010" name="Cell">
        <title>The genome of Naegleria gruberi illuminates early eukaryotic versatility.</title>
        <authorList>
            <person name="Fritz-Laylin L.K."/>
            <person name="Prochnik S.E."/>
            <person name="Ginger M.L."/>
            <person name="Dacks J.B."/>
            <person name="Carpenter M.L."/>
            <person name="Field M.C."/>
            <person name="Kuo A."/>
            <person name="Paredez A."/>
            <person name="Chapman J."/>
            <person name="Pham J."/>
            <person name="Shu S."/>
            <person name="Neupane R."/>
            <person name="Cipriano M."/>
            <person name="Mancuso J."/>
            <person name="Tu H."/>
            <person name="Salamov A."/>
            <person name="Lindquist E."/>
            <person name="Shapiro H."/>
            <person name="Lucas S."/>
            <person name="Grigoriev I.V."/>
            <person name="Cande W.Z."/>
            <person name="Fulton C."/>
            <person name="Rokhsar D.S."/>
            <person name="Dawson S.C."/>
        </authorList>
    </citation>
    <scope>NUCLEOTIDE SEQUENCE [LARGE SCALE GENOMIC DNA]</scope>
    <source>
        <strain evidence="2 3">NEG-M</strain>
    </source>
</reference>
<dbReference type="GO" id="GO:0016491">
    <property type="term" value="F:oxidoreductase activity"/>
    <property type="evidence" value="ECO:0007669"/>
    <property type="project" value="TreeGrafter"/>
</dbReference>
<keyword evidence="3" id="KW-1185">Reference proteome</keyword>
<dbReference type="Gene3D" id="2.60.120.590">
    <property type="entry name" value="Alpha-ketoglutarate-dependent dioxygenase AlkB-like"/>
    <property type="match status" value="1"/>
</dbReference>
<accession>D2V9N1</accession>
<dbReference type="InParanoid" id="D2V9N1"/>
<dbReference type="PANTHER" id="PTHR12463:SF1">
    <property type="entry name" value="2-OXOGLUTARATE AND FE-DEPENDENT OXYGENASE FAMILY PROTEIN"/>
    <property type="match status" value="1"/>
</dbReference>
<dbReference type="InterPro" id="IPR027450">
    <property type="entry name" value="AlkB-like"/>
</dbReference>